<protein>
    <submittedName>
        <fullName evidence="2">Uncharacterized protein</fullName>
    </submittedName>
</protein>
<feature type="compositionally biased region" description="Basic and acidic residues" evidence="1">
    <location>
        <begin position="1"/>
        <end position="51"/>
    </location>
</feature>
<name>A0A239BR98_9ACTN</name>
<organism evidence="2 3">
    <name type="scientific">Actinoplanes regularis</name>
    <dbReference type="NCBI Taxonomy" id="52697"/>
    <lineage>
        <taxon>Bacteria</taxon>
        <taxon>Bacillati</taxon>
        <taxon>Actinomycetota</taxon>
        <taxon>Actinomycetes</taxon>
        <taxon>Micromonosporales</taxon>
        <taxon>Micromonosporaceae</taxon>
        <taxon>Actinoplanes</taxon>
    </lineage>
</organism>
<accession>A0A239BR98</accession>
<dbReference type="AlphaFoldDB" id="A0A239BR98"/>
<dbReference type="RefSeq" id="WP_089295635.1">
    <property type="nucleotide sequence ID" value="NZ_BOMU01000062.1"/>
</dbReference>
<proteinExistence type="predicted"/>
<dbReference type="OrthoDB" id="3298692at2"/>
<dbReference type="EMBL" id="FZNR01000010">
    <property type="protein sequence ID" value="SNS10172.1"/>
    <property type="molecule type" value="Genomic_DNA"/>
</dbReference>
<feature type="region of interest" description="Disordered" evidence="1">
    <location>
        <begin position="1"/>
        <end position="111"/>
    </location>
</feature>
<sequence>MSDHWGGFDHHDDDGLPDFGDPHDLPDTHELHTPDLDGHDDFEHHDTPLAEHDDDGTGLDDLPQAHESLPDADDFPPTLEIGDLPEPVDGFPWVDSATLGSADPYDPPVETVDPHDLAAYAGVEVPDGVDPWTVLTASDDPAVAALARWWTPDEQ</sequence>
<dbReference type="Proteomes" id="UP000198415">
    <property type="component" value="Unassembled WGS sequence"/>
</dbReference>
<gene>
    <name evidence="2" type="ORF">SAMN06264365_11073</name>
</gene>
<evidence type="ECO:0000313" key="3">
    <source>
        <dbReference type="Proteomes" id="UP000198415"/>
    </source>
</evidence>
<reference evidence="2 3" key="1">
    <citation type="submission" date="2017-06" db="EMBL/GenBank/DDBJ databases">
        <authorList>
            <person name="Kim H.J."/>
            <person name="Triplett B.A."/>
        </authorList>
    </citation>
    <scope>NUCLEOTIDE SEQUENCE [LARGE SCALE GENOMIC DNA]</scope>
    <source>
        <strain evidence="2 3">DSM 43151</strain>
    </source>
</reference>
<evidence type="ECO:0000313" key="2">
    <source>
        <dbReference type="EMBL" id="SNS10172.1"/>
    </source>
</evidence>
<keyword evidence="3" id="KW-1185">Reference proteome</keyword>
<evidence type="ECO:0000256" key="1">
    <source>
        <dbReference type="SAM" id="MobiDB-lite"/>
    </source>
</evidence>